<dbReference type="OrthoDB" id="2385538at2759"/>
<feature type="region of interest" description="Disordered" evidence="1">
    <location>
        <begin position="276"/>
        <end position="298"/>
    </location>
</feature>
<accession>A0A397TY15</accession>
<evidence type="ECO:0000313" key="3">
    <source>
        <dbReference type="Proteomes" id="UP000266673"/>
    </source>
</evidence>
<dbReference type="EMBL" id="QKWP01002932">
    <property type="protein sequence ID" value="RIB01808.1"/>
    <property type="molecule type" value="Genomic_DNA"/>
</dbReference>
<dbReference type="STRING" id="44941.A0A397TY15"/>
<reference evidence="2 3" key="1">
    <citation type="submission" date="2018-06" db="EMBL/GenBank/DDBJ databases">
        <title>Comparative genomics reveals the genomic features of Rhizophagus irregularis, R. cerebriforme, R. diaphanum and Gigaspora rosea, and their symbiotic lifestyle signature.</title>
        <authorList>
            <person name="Morin E."/>
            <person name="San Clemente H."/>
            <person name="Chen E.C.H."/>
            <person name="De La Providencia I."/>
            <person name="Hainaut M."/>
            <person name="Kuo A."/>
            <person name="Kohler A."/>
            <person name="Murat C."/>
            <person name="Tang N."/>
            <person name="Roy S."/>
            <person name="Loubradou J."/>
            <person name="Henrissat B."/>
            <person name="Grigoriev I.V."/>
            <person name="Corradi N."/>
            <person name="Roux C."/>
            <person name="Martin F.M."/>
        </authorList>
    </citation>
    <scope>NUCLEOTIDE SEQUENCE [LARGE SCALE GENOMIC DNA]</scope>
    <source>
        <strain evidence="2 3">DAOM 194757</strain>
    </source>
</reference>
<comment type="caution">
    <text evidence="2">The sequence shown here is derived from an EMBL/GenBank/DDBJ whole genome shotgun (WGS) entry which is preliminary data.</text>
</comment>
<dbReference type="AlphaFoldDB" id="A0A397TY15"/>
<name>A0A397TY15_9GLOM</name>
<gene>
    <name evidence="2" type="ORF">C2G38_2229632</name>
</gene>
<evidence type="ECO:0000256" key="1">
    <source>
        <dbReference type="SAM" id="MobiDB-lite"/>
    </source>
</evidence>
<proteinExistence type="predicted"/>
<organism evidence="2 3">
    <name type="scientific">Gigaspora rosea</name>
    <dbReference type="NCBI Taxonomy" id="44941"/>
    <lineage>
        <taxon>Eukaryota</taxon>
        <taxon>Fungi</taxon>
        <taxon>Fungi incertae sedis</taxon>
        <taxon>Mucoromycota</taxon>
        <taxon>Glomeromycotina</taxon>
        <taxon>Glomeromycetes</taxon>
        <taxon>Diversisporales</taxon>
        <taxon>Gigasporaceae</taxon>
        <taxon>Gigaspora</taxon>
    </lineage>
</organism>
<dbReference type="Proteomes" id="UP000266673">
    <property type="component" value="Unassembled WGS sequence"/>
</dbReference>
<protein>
    <submittedName>
        <fullName evidence="2">Uncharacterized protein</fullName>
    </submittedName>
</protein>
<keyword evidence="3" id="KW-1185">Reference proteome</keyword>
<evidence type="ECO:0000313" key="2">
    <source>
        <dbReference type="EMBL" id="RIB01808.1"/>
    </source>
</evidence>
<sequence length="298" mass="33909">MVDFLKKAGMIISIIKATRKAKDDTVTLTETVKGYSSAIKAEEISDIANANILNHEMAGHLENKPKKTLEEIYALNRYHIADCYGVSPESITEEFITDYGKYDHMKWFRNLWKLRDAGTNNETAVEAIIHEDYRNDRLTTVTQAEKHRICLELLKTCTPIKDIDDRNRYKVIDVKTCLNSSESIQYLQNLVPKMARVFDNTDASRSAKKSGLKLDKAKLGLLNSALSAIYGVKFKTANNKNTHYHLVGTFDYEDAPKLPPYQTDEGQFYENGEDMRYGYSKLSPDELEPSPNCISQNT</sequence>